<keyword evidence="2" id="KW-0378">Hydrolase</keyword>
<dbReference type="RefSeq" id="WP_146435343.1">
    <property type="nucleotide sequence ID" value="NZ_SJPF01000005.1"/>
</dbReference>
<evidence type="ECO:0000313" key="7">
    <source>
        <dbReference type="Proteomes" id="UP000318878"/>
    </source>
</evidence>
<evidence type="ECO:0000256" key="3">
    <source>
        <dbReference type="ARBA" id="ARBA00022806"/>
    </source>
</evidence>
<evidence type="ECO:0000256" key="4">
    <source>
        <dbReference type="ARBA" id="ARBA00022840"/>
    </source>
</evidence>
<dbReference type="SMART" id="SM00885">
    <property type="entry name" value="D5_N"/>
    <property type="match status" value="1"/>
</dbReference>
<dbReference type="Proteomes" id="UP000318878">
    <property type="component" value="Unassembled WGS sequence"/>
</dbReference>
<feature type="domain" description="SF3 helicase" evidence="5">
    <location>
        <begin position="523"/>
        <end position="677"/>
    </location>
</feature>
<dbReference type="GO" id="GO:0005524">
    <property type="term" value="F:ATP binding"/>
    <property type="evidence" value="ECO:0007669"/>
    <property type="project" value="UniProtKB-KW"/>
</dbReference>
<keyword evidence="1" id="KW-0547">Nucleotide-binding</keyword>
<dbReference type="GO" id="GO:0016787">
    <property type="term" value="F:hydrolase activity"/>
    <property type="evidence" value="ECO:0007669"/>
    <property type="project" value="UniProtKB-KW"/>
</dbReference>
<name>A0A5C5UXX3_9BACT</name>
<dbReference type="Pfam" id="PF03288">
    <property type="entry name" value="Pox_D5"/>
    <property type="match status" value="1"/>
</dbReference>
<dbReference type="GO" id="GO:0008270">
    <property type="term" value="F:zinc ion binding"/>
    <property type="evidence" value="ECO:0007669"/>
    <property type="project" value="InterPro"/>
</dbReference>
<dbReference type="Pfam" id="PF08273">
    <property type="entry name" value="Zn_Ribbon_Prim"/>
    <property type="match status" value="1"/>
</dbReference>
<comment type="caution">
    <text evidence="6">The sequence shown here is derived from an EMBL/GenBank/DDBJ whole genome shotgun (WGS) entry which is preliminary data.</text>
</comment>
<organism evidence="6 7">
    <name type="scientific">Blastopirellula retiformator</name>
    <dbReference type="NCBI Taxonomy" id="2527970"/>
    <lineage>
        <taxon>Bacteria</taxon>
        <taxon>Pseudomonadati</taxon>
        <taxon>Planctomycetota</taxon>
        <taxon>Planctomycetia</taxon>
        <taxon>Pirellulales</taxon>
        <taxon>Pirellulaceae</taxon>
        <taxon>Blastopirellula</taxon>
    </lineage>
</organism>
<keyword evidence="3" id="KW-0347">Helicase</keyword>
<dbReference type="InterPro" id="IPR013237">
    <property type="entry name" value="Phage_T7_Gp4_N"/>
</dbReference>
<dbReference type="SUPFAM" id="SSF52540">
    <property type="entry name" value="P-loop containing nucleoside triphosphate hydrolases"/>
    <property type="match status" value="1"/>
</dbReference>
<dbReference type="InterPro" id="IPR014818">
    <property type="entry name" value="Phage/plasmid_primase_P4_C"/>
</dbReference>
<dbReference type="PANTHER" id="PTHR35372:SF2">
    <property type="entry name" value="SF3 HELICASE DOMAIN-CONTAINING PROTEIN"/>
    <property type="match status" value="1"/>
</dbReference>
<gene>
    <name evidence="6" type="ORF">Enr8_42120</name>
</gene>
<dbReference type="InterPro" id="IPR027417">
    <property type="entry name" value="P-loop_NTPase"/>
</dbReference>
<proteinExistence type="predicted"/>
<dbReference type="InterPro" id="IPR036390">
    <property type="entry name" value="WH_DNA-bd_sf"/>
</dbReference>
<dbReference type="NCBIfam" id="TIGR01613">
    <property type="entry name" value="primase_Cterm"/>
    <property type="match status" value="1"/>
</dbReference>
<dbReference type="InterPro" id="IPR036388">
    <property type="entry name" value="WH-like_DNA-bd_sf"/>
</dbReference>
<dbReference type="OrthoDB" id="288091at2"/>
<evidence type="ECO:0000256" key="1">
    <source>
        <dbReference type="ARBA" id="ARBA00022741"/>
    </source>
</evidence>
<dbReference type="PROSITE" id="PS51206">
    <property type="entry name" value="SF3_HELICASE_1"/>
    <property type="match status" value="1"/>
</dbReference>
<dbReference type="SUPFAM" id="SSF57783">
    <property type="entry name" value="Zinc beta-ribbon"/>
    <property type="match status" value="1"/>
</dbReference>
<keyword evidence="7" id="KW-1185">Reference proteome</keyword>
<dbReference type="InterPro" id="IPR006500">
    <property type="entry name" value="Helicase_put_C_phage/plasmid"/>
</dbReference>
<dbReference type="SMART" id="SM00778">
    <property type="entry name" value="Prim_Zn_Ribbon"/>
    <property type="match status" value="1"/>
</dbReference>
<dbReference type="EMBL" id="SJPF01000005">
    <property type="protein sequence ID" value="TWT30689.1"/>
    <property type="molecule type" value="Genomic_DNA"/>
</dbReference>
<protein>
    <recommendedName>
        <fullName evidence="5">SF3 helicase domain-containing protein</fullName>
    </recommendedName>
</protein>
<dbReference type="PANTHER" id="PTHR35372">
    <property type="entry name" value="ATP BINDING PROTEIN-RELATED"/>
    <property type="match status" value="1"/>
</dbReference>
<reference evidence="6 7" key="1">
    <citation type="submission" date="2019-02" db="EMBL/GenBank/DDBJ databases">
        <title>Deep-cultivation of Planctomycetes and their phenomic and genomic characterization uncovers novel biology.</title>
        <authorList>
            <person name="Wiegand S."/>
            <person name="Jogler M."/>
            <person name="Boedeker C."/>
            <person name="Pinto D."/>
            <person name="Vollmers J."/>
            <person name="Rivas-Marin E."/>
            <person name="Kohn T."/>
            <person name="Peeters S.H."/>
            <person name="Heuer A."/>
            <person name="Rast P."/>
            <person name="Oberbeckmann S."/>
            <person name="Bunk B."/>
            <person name="Jeske O."/>
            <person name="Meyerdierks A."/>
            <person name="Storesund J.E."/>
            <person name="Kallscheuer N."/>
            <person name="Luecker S."/>
            <person name="Lage O.M."/>
            <person name="Pohl T."/>
            <person name="Merkel B.J."/>
            <person name="Hornburger P."/>
            <person name="Mueller R.-W."/>
            <person name="Bruemmer F."/>
            <person name="Labrenz M."/>
            <person name="Spormann A.M."/>
            <person name="Op Den Camp H."/>
            <person name="Overmann J."/>
            <person name="Amann R."/>
            <person name="Jetten M.S.M."/>
            <person name="Mascher T."/>
            <person name="Medema M.H."/>
            <person name="Devos D.P."/>
            <person name="Kaster A.-K."/>
            <person name="Ovreas L."/>
            <person name="Rohde M."/>
            <person name="Galperin M.Y."/>
            <person name="Jogler C."/>
        </authorList>
    </citation>
    <scope>NUCLEOTIDE SEQUENCE [LARGE SCALE GENOMIC DNA]</scope>
    <source>
        <strain evidence="6 7">Enr8</strain>
    </source>
</reference>
<dbReference type="InterPro" id="IPR004968">
    <property type="entry name" value="DNA_primase/NTPase_C"/>
</dbReference>
<dbReference type="GO" id="GO:0004386">
    <property type="term" value="F:helicase activity"/>
    <property type="evidence" value="ECO:0007669"/>
    <property type="project" value="UniProtKB-KW"/>
</dbReference>
<dbReference type="Gene3D" id="1.10.10.10">
    <property type="entry name" value="Winged helix-like DNA-binding domain superfamily/Winged helix DNA-binding domain"/>
    <property type="match status" value="1"/>
</dbReference>
<dbReference type="Gene3D" id="3.40.50.300">
    <property type="entry name" value="P-loop containing nucleotide triphosphate hydrolases"/>
    <property type="match status" value="1"/>
</dbReference>
<dbReference type="InterPro" id="IPR045455">
    <property type="entry name" value="NrS-1_pol-like_helicase"/>
</dbReference>
<evidence type="ECO:0000313" key="6">
    <source>
        <dbReference type="EMBL" id="TWT30689.1"/>
    </source>
</evidence>
<dbReference type="Pfam" id="PF08706">
    <property type="entry name" value="D5_N"/>
    <property type="match status" value="1"/>
</dbReference>
<dbReference type="InterPro" id="IPR014015">
    <property type="entry name" value="Helicase_SF3_DNA-vir"/>
</dbReference>
<dbReference type="SUPFAM" id="SSF46785">
    <property type="entry name" value="Winged helix' DNA-binding domain"/>
    <property type="match status" value="1"/>
</dbReference>
<keyword evidence="4" id="KW-0067">ATP-binding</keyword>
<dbReference type="InterPro" id="IPR051620">
    <property type="entry name" value="ORF904-like_C"/>
</dbReference>
<evidence type="ECO:0000256" key="2">
    <source>
        <dbReference type="ARBA" id="ARBA00022801"/>
    </source>
</evidence>
<dbReference type="AlphaFoldDB" id="A0A5C5UXX3"/>
<evidence type="ECO:0000259" key="5">
    <source>
        <dbReference type="PROSITE" id="PS51206"/>
    </source>
</evidence>
<accession>A0A5C5UXX3</accession>
<dbReference type="Pfam" id="PF19263">
    <property type="entry name" value="DUF5906"/>
    <property type="match status" value="1"/>
</dbReference>
<sequence>MYDVSLVKSAASGRWSEIFQSLGISADCLTGQHTACPKCGGHDRFRLLDENDGALICNQCFREKNGDGIAAAQWFLGCNFQDAITRIADYLGIAPEAKSTRKKADPEEHLEFLDWNDGLANYWCQFVKPGVTLEGLRRIGAERVRYRNQYICLAIPVYGEKLLAAKPVGWCLYPMSCDKLPVYSKGKGQPTWEKVKLTAGSGRGVVGKFTAENIGQASTIYKVEGVTDLLTILSQDGLATSECPITNASGAGEKWKPWMLELLRDKELVVIHDCDKPGQDGAESLLGMSAAYVASGKNVIPPYPIKPDHGEDLRDWFGSSGNLEVLRRWAAEAKTVDADKIDFDDGTEADDDPFRIARWIVRKKFTVDGVQTLVNWREEWFLWEGKRYRNISRHEFESDLCGWVKEEIDRIYQQNGDREKKKIKVTRNLISNVMAAVRHHAKISEQIEIGSWYDGRRWEKRNLVALENGILDVDKVLAEEDGEFSPHSPHWFSPVCLPYAYNPDATCPTWLAFLQKNLEGDRQRINLLQEWAGYLLTPDTSRQKFLLLEGEGANGKSVYLAGLQAMLGEENVSHVPLELFGERFQLTATLGKLANVAADCGEIDRVAEGHLKTFTSGDVIQFDRKNRDPISALPTARLMVATNNRPRFNDKSDGVWRRMMLVPWLYQVPEHERVNGMDRTQWWKDRGELPGMLAWAILGLRRLRAQNGFTTSQVGSNAIEDYKLESNPARAYLFEVLVADENSDVESDEIYASYKKYCEQNGYKPFGNRIFFKEFNRAFPNTQRVRLSHEGRPWAYRGVRFESQQPNGQYDTGELY</sequence>